<dbReference type="Gene3D" id="1.10.10.10">
    <property type="entry name" value="Winged helix-like DNA-binding domain superfamily/Winged helix DNA-binding domain"/>
    <property type="match status" value="1"/>
</dbReference>
<keyword evidence="1" id="KW-0805">Transcription regulation</keyword>
<evidence type="ECO:0000256" key="2">
    <source>
        <dbReference type="ARBA" id="ARBA00023125"/>
    </source>
</evidence>
<reference evidence="5 6" key="1">
    <citation type="submission" date="2014-05" db="EMBL/GenBank/DDBJ databases">
        <title>Cellulosimicrobium funkei U11 genome.</title>
        <authorList>
            <person name="Hu C."/>
            <person name="Gong Y."/>
            <person name="Wan W."/>
            <person name="Jiang M."/>
        </authorList>
    </citation>
    <scope>NUCLEOTIDE SEQUENCE [LARGE SCALE GENOMIC DNA]</scope>
    <source>
        <strain evidence="5 6">U11</strain>
    </source>
</reference>
<protein>
    <recommendedName>
        <fullName evidence="4">HTH marR-type domain-containing protein</fullName>
    </recommendedName>
</protein>
<keyword evidence="2" id="KW-0238">DNA-binding</keyword>
<dbReference type="InterPro" id="IPR036388">
    <property type="entry name" value="WH-like_DNA-bd_sf"/>
</dbReference>
<dbReference type="PANTHER" id="PTHR33164">
    <property type="entry name" value="TRANSCRIPTIONAL REGULATOR, MARR FAMILY"/>
    <property type="match status" value="1"/>
</dbReference>
<dbReference type="PRINTS" id="PR00598">
    <property type="entry name" value="HTHMARR"/>
</dbReference>
<sequence length="162" mass="17545">MSQHPDARPALSVHLLRDLQDAIGEATSALAHRLRMSATDAAALEHVALADQPLGPGELGARLAVTRSSATEVVDRLARAGHVERVRDETDRRRYRLEPTAAARSRVRAELDPLRRSLDSAADGFSPAQQQVIAAYLRAVTSAYRSFAATPDGAPESPRPHR</sequence>
<dbReference type="PROSITE" id="PS01117">
    <property type="entry name" value="HTH_MARR_1"/>
    <property type="match status" value="1"/>
</dbReference>
<dbReference type="Pfam" id="PF12802">
    <property type="entry name" value="MarR_2"/>
    <property type="match status" value="1"/>
</dbReference>
<organism evidence="5 6">
    <name type="scientific">Cellulosimicrobium funkei</name>
    <dbReference type="NCBI Taxonomy" id="264251"/>
    <lineage>
        <taxon>Bacteria</taxon>
        <taxon>Bacillati</taxon>
        <taxon>Actinomycetota</taxon>
        <taxon>Actinomycetes</taxon>
        <taxon>Micrococcales</taxon>
        <taxon>Promicromonosporaceae</taxon>
        <taxon>Cellulosimicrobium</taxon>
    </lineage>
</organism>
<dbReference type="GO" id="GO:0006950">
    <property type="term" value="P:response to stress"/>
    <property type="evidence" value="ECO:0007669"/>
    <property type="project" value="TreeGrafter"/>
</dbReference>
<dbReference type="PROSITE" id="PS50995">
    <property type="entry name" value="HTH_MARR_2"/>
    <property type="match status" value="1"/>
</dbReference>
<evidence type="ECO:0000256" key="1">
    <source>
        <dbReference type="ARBA" id="ARBA00023015"/>
    </source>
</evidence>
<dbReference type="GO" id="GO:0003677">
    <property type="term" value="F:DNA binding"/>
    <property type="evidence" value="ECO:0007669"/>
    <property type="project" value="UniProtKB-KW"/>
</dbReference>
<dbReference type="InterPro" id="IPR023187">
    <property type="entry name" value="Tscrpt_reg_MarR-type_CS"/>
</dbReference>
<dbReference type="InterPro" id="IPR000835">
    <property type="entry name" value="HTH_MarR-typ"/>
</dbReference>
<dbReference type="STRING" id="264251.FB00_04235"/>
<dbReference type="RefSeq" id="WP_047231530.1">
    <property type="nucleotide sequence ID" value="NZ_JNBQ01000002.1"/>
</dbReference>
<evidence type="ECO:0000313" key="5">
    <source>
        <dbReference type="EMBL" id="KLN36213.1"/>
    </source>
</evidence>
<comment type="caution">
    <text evidence="5">The sequence shown here is derived from an EMBL/GenBank/DDBJ whole genome shotgun (WGS) entry which is preliminary data.</text>
</comment>
<dbReference type="SMART" id="SM00347">
    <property type="entry name" value="HTH_MARR"/>
    <property type="match status" value="1"/>
</dbReference>
<dbReference type="SUPFAM" id="SSF46785">
    <property type="entry name" value="Winged helix' DNA-binding domain"/>
    <property type="match status" value="1"/>
</dbReference>
<dbReference type="EMBL" id="JNBQ01000002">
    <property type="protein sequence ID" value="KLN36213.1"/>
    <property type="molecule type" value="Genomic_DNA"/>
</dbReference>
<evidence type="ECO:0000313" key="6">
    <source>
        <dbReference type="Proteomes" id="UP000035265"/>
    </source>
</evidence>
<dbReference type="InterPro" id="IPR036390">
    <property type="entry name" value="WH_DNA-bd_sf"/>
</dbReference>
<evidence type="ECO:0000256" key="3">
    <source>
        <dbReference type="ARBA" id="ARBA00023163"/>
    </source>
</evidence>
<feature type="domain" description="HTH marR-type" evidence="4">
    <location>
        <begin position="12"/>
        <end position="142"/>
    </location>
</feature>
<keyword evidence="3" id="KW-0804">Transcription</keyword>
<keyword evidence="6" id="KW-1185">Reference proteome</keyword>
<dbReference type="PANTHER" id="PTHR33164:SF106">
    <property type="entry name" value="TRANSCRIPTIONAL REGULATORY PROTEIN"/>
    <property type="match status" value="1"/>
</dbReference>
<proteinExistence type="predicted"/>
<name>A0A0H2KST6_9MICO</name>
<dbReference type="Proteomes" id="UP000035265">
    <property type="component" value="Unassembled WGS sequence"/>
</dbReference>
<dbReference type="AlphaFoldDB" id="A0A0H2KST6"/>
<dbReference type="InterPro" id="IPR039422">
    <property type="entry name" value="MarR/SlyA-like"/>
</dbReference>
<gene>
    <name evidence="5" type="ORF">FB00_04235</name>
</gene>
<dbReference type="PATRIC" id="fig|264251.5.peg.874"/>
<accession>A0A0H2KST6</accession>
<dbReference type="GO" id="GO:0003700">
    <property type="term" value="F:DNA-binding transcription factor activity"/>
    <property type="evidence" value="ECO:0007669"/>
    <property type="project" value="InterPro"/>
</dbReference>
<evidence type="ECO:0000259" key="4">
    <source>
        <dbReference type="PROSITE" id="PS50995"/>
    </source>
</evidence>